<dbReference type="Proteomes" id="UP001281761">
    <property type="component" value="Unassembled WGS sequence"/>
</dbReference>
<evidence type="ECO:0000313" key="2">
    <source>
        <dbReference type="EMBL" id="KAK2944958.1"/>
    </source>
</evidence>
<name>A0ABQ9X057_9EUKA</name>
<gene>
    <name evidence="2" type="ORF">BLNAU_20134</name>
</gene>
<dbReference type="EMBL" id="JARBJD010000278">
    <property type="protein sequence ID" value="KAK2944958.1"/>
    <property type="molecule type" value="Genomic_DNA"/>
</dbReference>
<protein>
    <submittedName>
        <fullName evidence="2">Uncharacterized protein</fullName>
    </submittedName>
</protein>
<feature type="compositionally biased region" description="Polar residues" evidence="1">
    <location>
        <begin position="42"/>
        <end position="59"/>
    </location>
</feature>
<evidence type="ECO:0000256" key="1">
    <source>
        <dbReference type="SAM" id="MobiDB-lite"/>
    </source>
</evidence>
<organism evidence="2 3">
    <name type="scientific">Blattamonas nauphoetae</name>
    <dbReference type="NCBI Taxonomy" id="2049346"/>
    <lineage>
        <taxon>Eukaryota</taxon>
        <taxon>Metamonada</taxon>
        <taxon>Preaxostyla</taxon>
        <taxon>Oxymonadida</taxon>
        <taxon>Blattamonas</taxon>
    </lineage>
</organism>
<feature type="compositionally biased region" description="Basic and acidic residues" evidence="1">
    <location>
        <begin position="63"/>
        <end position="73"/>
    </location>
</feature>
<evidence type="ECO:0000313" key="3">
    <source>
        <dbReference type="Proteomes" id="UP001281761"/>
    </source>
</evidence>
<proteinExistence type="predicted"/>
<comment type="caution">
    <text evidence="2">The sequence shown here is derived from an EMBL/GenBank/DDBJ whole genome shotgun (WGS) entry which is preliminary data.</text>
</comment>
<sequence>MAPIRPDPTQHLDEQFKTTAEIICRHFEALKQKREEERRTKPQQQALPISLPVSHQHTVSEPPRNRKFGERRSRPANSPNLNSSPVPSSSVPLPTISPPVNRLSGIDDTQHQGSTRVTGANISLIPPELIAQYSSPKHTSLSPSPVLSPPAPIHNHEQPLLNHIPSQLPVSTPSQPSEVRHMNSLNISPTRHFDIPSLTPTRLTNQPQISRVSPPPHNLVVQSLSPPTEKPPLPPRQTGHLMPAPLPYPDQNDPNHSGVFPPQMYPYVQPQQLPAHYPPPPVPLDRPPTVPIVFQPPPKLELKDRLPTCREPEKNISTTDGHLANISGFHDLRRSMKP</sequence>
<feature type="compositionally biased region" description="Low complexity" evidence="1">
    <location>
        <begin position="75"/>
        <end position="100"/>
    </location>
</feature>
<feature type="region of interest" description="Disordered" evidence="1">
    <location>
        <begin position="33"/>
        <end position="100"/>
    </location>
</feature>
<accession>A0ABQ9X057</accession>
<feature type="region of interest" description="Disordered" evidence="1">
    <location>
        <begin position="311"/>
        <end position="338"/>
    </location>
</feature>
<reference evidence="2 3" key="1">
    <citation type="journal article" date="2022" name="bioRxiv">
        <title>Genomics of Preaxostyla Flagellates Illuminates Evolutionary Transitions and the Path Towards Mitochondrial Loss.</title>
        <authorList>
            <person name="Novak L.V.F."/>
            <person name="Treitli S.C."/>
            <person name="Pyrih J."/>
            <person name="Halakuc P."/>
            <person name="Pipaliya S.V."/>
            <person name="Vacek V."/>
            <person name="Brzon O."/>
            <person name="Soukal P."/>
            <person name="Eme L."/>
            <person name="Dacks J.B."/>
            <person name="Karnkowska A."/>
            <person name="Elias M."/>
            <person name="Hampl V."/>
        </authorList>
    </citation>
    <scope>NUCLEOTIDE SEQUENCE [LARGE SCALE GENOMIC DNA]</scope>
    <source>
        <strain evidence="2">NAU3</strain>
        <tissue evidence="2">Gut</tissue>
    </source>
</reference>
<keyword evidence="3" id="KW-1185">Reference proteome</keyword>